<keyword evidence="2" id="KW-1185">Reference proteome</keyword>
<dbReference type="Proteomes" id="UP001158067">
    <property type="component" value="Unassembled WGS sequence"/>
</dbReference>
<dbReference type="Gene3D" id="3.20.20.60">
    <property type="entry name" value="Phosphoenolpyruvate-binding domains"/>
    <property type="match status" value="1"/>
</dbReference>
<organism evidence="1 2">
    <name type="scientific">Neorhodopirellula lusitana</name>
    <dbReference type="NCBI Taxonomy" id="445327"/>
    <lineage>
        <taxon>Bacteria</taxon>
        <taxon>Pseudomonadati</taxon>
        <taxon>Planctomycetota</taxon>
        <taxon>Planctomycetia</taxon>
        <taxon>Pirellulales</taxon>
        <taxon>Pirellulaceae</taxon>
        <taxon>Neorhodopirellula</taxon>
    </lineage>
</organism>
<dbReference type="RefSeq" id="WP_283432963.1">
    <property type="nucleotide sequence ID" value="NZ_FXUG01000006.1"/>
</dbReference>
<accession>A0ABY1Q8R2</accession>
<dbReference type="SUPFAM" id="SSF51621">
    <property type="entry name" value="Phosphoenolpyruvate/pyruvate domain"/>
    <property type="match status" value="1"/>
</dbReference>
<evidence type="ECO:0000313" key="2">
    <source>
        <dbReference type="Proteomes" id="UP001158067"/>
    </source>
</evidence>
<name>A0ABY1Q8R2_9BACT</name>
<reference evidence="1 2" key="1">
    <citation type="submission" date="2017-05" db="EMBL/GenBank/DDBJ databases">
        <authorList>
            <person name="Varghese N."/>
            <person name="Submissions S."/>
        </authorList>
    </citation>
    <scope>NUCLEOTIDE SEQUENCE [LARGE SCALE GENOMIC DNA]</scope>
    <source>
        <strain evidence="1 2">DSM 25457</strain>
    </source>
</reference>
<evidence type="ECO:0008006" key="3">
    <source>
        <dbReference type="Google" id="ProtNLM"/>
    </source>
</evidence>
<comment type="caution">
    <text evidence="1">The sequence shown here is derived from an EMBL/GenBank/DDBJ whole genome shotgun (WGS) entry which is preliminary data.</text>
</comment>
<dbReference type="EMBL" id="FXUG01000006">
    <property type="protein sequence ID" value="SMP59373.1"/>
    <property type="molecule type" value="Genomic_DNA"/>
</dbReference>
<evidence type="ECO:0000313" key="1">
    <source>
        <dbReference type="EMBL" id="SMP59373.1"/>
    </source>
</evidence>
<gene>
    <name evidence="1" type="ORF">SAMN06265222_106218</name>
</gene>
<sequence length="73" mass="7894">MGLIGQIIHPDVVAAIDRVTQVCQAANIERGIFGVTSESIRPYRDRGFTLLVAGVDTIMLVRGAGEKLQKLQS</sequence>
<dbReference type="InterPro" id="IPR015813">
    <property type="entry name" value="Pyrv/PenolPyrv_kinase-like_dom"/>
</dbReference>
<proteinExistence type="predicted"/>
<protein>
    <recommendedName>
        <fullName evidence="3">HpcH/HpaI aldolase/citrate lyase domain-containing protein</fullName>
    </recommendedName>
</protein>
<dbReference type="InterPro" id="IPR040442">
    <property type="entry name" value="Pyrv_kinase-like_dom_sf"/>
</dbReference>